<dbReference type="PANTHER" id="PTHR38097:SF2">
    <property type="entry name" value="DNA-BINDING PROTEIN STPA"/>
    <property type="match status" value="1"/>
</dbReference>
<evidence type="ECO:0000313" key="8">
    <source>
        <dbReference type="EMBL" id="MBB3710449.1"/>
    </source>
</evidence>
<evidence type="ECO:0000256" key="4">
    <source>
        <dbReference type="ARBA" id="ARBA00023125"/>
    </source>
</evidence>
<name>A0ABR6HIR0_9RHOB</name>
<comment type="caution">
    <text evidence="8">The sequence shown here is derived from an EMBL/GenBank/DDBJ whole genome shotgun (WGS) entry which is preliminary data.</text>
</comment>
<dbReference type="Pfam" id="PF00816">
    <property type="entry name" value="Histone_HNS"/>
    <property type="match status" value="1"/>
</dbReference>
<comment type="similarity">
    <text evidence="2">Belongs to the histone-like protein H-NS family.</text>
</comment>
<feature type="coiled-coil region" evidence="5">
    <location>
        <begin position="11"/>
        <end position="45"/>
    </location>
</feature>
<feature type="region of interest" description="Disordered" evidence="6">
    <location>
        <begin position="57"/>
        <end position="89"/>
    </location>
</feature>
<accession>A0ABR6HIR0</accession>
<feature type="domain" description="DNA-binding protein H-NS-like C-terminal" evidence="7">
    <location>
        <begin position="61"/>
        <end position="106"/>
    </location>
</feature>
<gene>
    <name evidence="8" type="ORF">FHS00_000002</name>
</gene>
<dbReference type="SUPFAM" id="SSF81273">
    <property type="entry name" value="H-NS histone-like proteins"/>
    <property type="match status" value="1"/>
</dbReference>
<evidence type="ECO:0000256" key="5">
    <source>
        <dbReference type="SAM" id="Coils"/>
    </source>
</evidence>
<keyword evidence="9" id="KW-1185">Reference proteome</keyword>
<organism evidence="8 9">
    <name type="scientific">Limimaricola variabilis</name>
    <dbReference type="NCBI Taxonomy" id="1492771"/>
    <lineage>
        <taxon>Bacteria</taxon>
        <taxon>Pseudomonadati</taxon>
        <taxon>Pseudomonadota</taxon>
        <taxon>Alphaproteobacteria</taxon>
        <taxon>Rhodobacterales</taxon>
        <taxon>Paracoccaceae</taxon>
        <taxon>Limimaricola</taxon>
    </lineage>
</organism>
<dbReference type="SMART" id="SM00528">
    <property type="entry name" value="HNS"/>
    <property type="match status" value="1"/>
</dbReference>
<dbReference type="InterPro" id="IPR027444">
    <property type="entry name" value="H-NS_C_dom"/>
</dbReference>
<dbReference type="EMBL" id="JACIBX010000001">
    <property type="protein sequence ID" value="MBB3710449.1"/>
    <property type="molecule type" value="Genomic_DNA"/>
</dbReference>
<sequence length="116" mass="13021">MSDFDLDDMDLDDLKKLRKAVDRAIQDYQERKRTQARNAAEAAARELGFSLEELVASKGTKKGRPTSPAKYRNPDDPAQTWSGRGRQPQWMKDAIESGADRDDLLIERFEGGHAAG</sequence>
<dbReference type="Gene3D" id="4.10.430.10">
    <property type="entry name" value="Histone-like protein H-NS, C-terminal domain"/>
    <property type="match status" value="1"/>
</dbReference>
<dbReference type="Proteomes" id="UP000576152">
    <property type="component" value="Unassembled WGS sequence"/>
</dbReference>
<evidence type="ECO:0000256" key="2">
    <source>
        <dbReference type="ARBA" id="ARBA00010610"/>
    </source>
</evidence>
<proteinExistence type="inferred from homology"/>
<dbReference type="PANTHER" id="PTHR38097">
    <property type="match status" value="1"/>
</dbReference>
<evidence type="ECO:0000259" key="7">
    <source>
        <dbReference type="SMART" id="SM00528"/>
    </source>
</evidence>
<reference evidence="8 9" key="1">
    <citation type="submission" date="2020-08" db="EMBL/GenBank/DDBJ databases">
        <title>Genomic Encyclopedia of Type Strains, Phase III (KMG-III): the genomes of soil and plant-associated and newly described type strains.</title>
        <authorList>
            <person name="Whitman W."/>
        </authorList>
    </citation>
    <scope>NUCLEOTIDE SEQUENCE [LARGE SCALE GENOMIC DNA]</scope>
    <source>
        <strain evidence="8 9">CECT 8572</strain>
    </source>
</reference>
<dbReference type="GO" id="GO:0003677">
    <property type="term" value="F:DNA binding"/>
    <property type="evidence" value="ECO:0007669"/>
    <property type="project" value="UniProtKB-KW"/>
</dbReference>
<keyword evidence="4 8" id="KW-0238">DNA-binding</keyword>
<keyword evidence="3" id="KW-0963">Cytoplasm</keyword>
<protein>
    <submittedName>
        <fullName evidence="8">DNA-binding protein H-NS</fullName>
    </submittedName>
</protein>
<evidence type="ECO:0000256" key="6">
    <source>
        <dbReference type="SAM" id="MobiDB-lite"/>
    </source>
</evidence>
<comment type="subcellular location">
    <subcellularLocation>
        <location evidence="1">Cytoplasm</location>
        <location evidence="1">Nucleoid</location>
    </subcellularLocation>
</comment>
<evidence type="ECO:0000256" key="3">
    <source>
        <dbReference type="ARBA" id="ARBA00022490"/>
    </source>
</evidence>
<dbReference type="RefSeq" id="WP_183468637.1">
    <property type="nucleotide sequence ID" value="NZ_JACIBX010000001.1"/>
</dbReference>
<dbReference type="InterPro" id="IPR037150">
    <property type="entry name" value="H-NS_C_dom_sf"/>
</dbReference>
<evidence type="ECO:0000256" key="1">
    <source>
        <dbReference type="ARBA" id="ARBA00004453"/>
    </source>
</evidence>
<keyword evidence="5" id="KW-0175">Coiled coil</keyword>
<evidence type="ECO:0000313" key="9">
    <source>
        <dbReference type="Proteomes" id="UP000576152"/>
    </source>
</evidence>